<evidence type="ECO:0000313" key="2">
    <source>
        <dbReference type="Proteomes" id="UP000193689"/>
    </source>
</evidence>
<protein>
    <recommendedName>
        <fullName evidence="3">Phytanoyl-CoA dioxygenase</fullName>
    </recommendedName>
</protein>
<dbReference type="SUPFAM" id="SSF51197">
    <property type="entry name" value="Clavaminate synthase-like"/>
    <property type="match status" value="1"/>
</dbReference>
<name>A0A1Y2DWA6_9PEZI</name>
<dbReference type="OrthoDB" id="4664297at2759"/>
<sequence length="329" mass="36703">MASSPERPLTQSQKDFFLTHGYLHIPSCFTRTQASDVLQGVWTRLNMSPTDKSTWRTSEQGQGRIHMPSHRSFDASVFVPKAWSAICDLCGGSDRITPSSSQWRDSLIVNLGTPGGEAEKPPVAPKDLNNWHVDGDFFVHYLDSPEQGLLVIPLFTDVIPDGGGTVICPDAIAGVARWLYEHPEGVSPRMVPRGHGDFDQERNLDWYRELVGGCEEFVEVVGGVGDVYLVHPLMVHSASRNARREFRVITNPPVSLREPFCFDRADGGYSLVELKTLRSLGVEAGGGLKRWRITGERERIVPQRVRVQEALKREERKRLEESDKAGATA</sequence>
<accession>A0A1Y2DWA6</accession>
<dbReference type="EMBL" id="MCFJ01000008">
    <property type="protein sequence ID" value="ORY63426.1"/>
    <property type="molecule type" value="Genomic_DNA"/>
</dbReference>
<dbReference type="RefSeq" id="XP_040715083.1">
    <property type="nucleotide sequence ID" value="XM_040856149.1"/>
</dbReference>
<dbReference type="GeneID" id="63772361"/>
<reference evidence="1 2" key="1">
    <citation type="submission" date="2016-07" db="EMBL/GenBank/DDBJ databases">
        <title>Pervasive Adenine N6-methylation of Active Genes in Fungi.</title>
        <authorList>
            <consortium name="DOE Joint Genome Institute"/>
            <person name="Mondo S.J."/>
            <person name="Dannebaum R.O."/>
            <person name="Kuo R.C."/>
            <person name="Labutti K."/>
            <person name="Haridas S."/>
            <person name="Kuo A."/>
            <person name="Salamov A."/>
            <person name="Ahrendt S.R."/>
            <person name="Lipzen A."/>
            <person name="Sullivan W."/>
            <person name="Andreopoulos W.B."/>
            <person name="Clum A."/>
            <person name="Lindquist E."/>
            <person name="Daum C."/>
            <person name="Ramamoorthy G.K."/>
            <person name="Gryganskyi A."/>
            <person name="Culley D."/>
            <person name="Magnuson J.K."/>
            <person name="James T.Y."/>
            <person name="O'Malley M.A."/>
            <person name="Stajich J.E."/>
            <person name="Spatafora J.W."/>
            <person name="Visel A."/>
            <person name="Grigoriev I.V."/>
        </authorList>
    </citation>
    <scope>NUCLEOTIDE SEQUENCE [LARGE SCALE GENOMIC DNA]</scope>
    <source>
        <strain evidence="1 2">CBS 129021</strain>
    </source>
</reference>
<dbReference type="Proteomes" id="UP000193689">
    <property type="component" value="Unassembled WGS sequence"/>
</dbReference>
<organism evidence="1 2">
    <name type="scientific">Pseudomassariella vexata</name>
    <dbReference type="NCBI Taxonomy" id="1141098"/>
    <lineage>
        <taxon>Eukaryota</taxon>
        <taxon>Fungi</taxon>
        <taxon>Dikarya</taxon>
        <taxon>Ascomycota</taxon>
        <taxon>Pezizomycotina</taxon>
        <taxon>Sordariomycetes</taxon>
        <taxon>Xylariomycetidae</taxon>
        <taxon>Amphisphaeriales</taxon>
        <taxon>Pseudomassariaceae</taxon>
        <taxon>Pseudomassariella</taxon>
    </lineage>
</organism>
<dbReference type="InParanoid" id="A0A1Y2DWA6"/>
<keyword evidence="2" id="KW-1185">Reference proteome</keyword>
<evidence type="ECO:0008006" key="3">
    <source>
        <dbReference type="Google" id="ProtNLM"/>
    </source>
</evidence>
<dbReference type="AlphaFoldDB" id="A0A1Y2DWA6"/>
<comment type="caution">
    <text evidence="1">The sequence shown here is derived from an EMBL/GenBank/DDBJ whole genome shotgun (WGS) entry which is preliminary data.</text>
</comment>
<evidence type="ECO:0000313" key="1">
    <source>
        <dbReference type="EMBL" id="ORY63426.1"/>
    </source>
</evidence>
<gene>
    <name evidence="1" type="ORF">BCR38DRAFT_345012</name>
</gene>
<proteinExistence type="predicted"/>
<dbReference type="Gene3D" id="2.60.120.620">
    <property type="entry name" value="q2cbj1_9rhob like domain"/>
    <property type="match status" value="1"/>
</dbReference>